<evidence type="ECO:0000313" key="1">
    <source>
        <dbReference type="EMBL" id="GAI00393.1"/>
    </source>
</evidence>
<organism evidence="1">
    <name type="scientific">marine sediment metagenome</name>
    <dbReference type="NCBI Taxonomy" id="412755"/>
    <lineage>
        <taxon>unclassified sequences</taxon>
        <taxon>metagenomes</taxon>
        <taxon>ecological metagenomes</taxon>
    </lineage>
</organism>
<reference evidence="1" key="1">
    <citation type="journal article" date="2014" name="Front. Microbiol.">
        <title>High frequency of phylogenetically diverse reductive dehalogenase-homologous genes in deep subseafloor sedimentary metagenomes.</title>
        <authorList>
            <person name="Kawai M."/>
            <person name="Futagami T."/>
            <person name="Toyoda A."/>
            <person name="Takaki Y."/>
            <person name="Nishi S."/>
            <person name="Hori S."/>
            <person name="Arai W."/>
            <person name="Tsubouchi T."/>
            <person name="Morono Y."/>
            <person name="Uchiyama I."/>
            <person name="Ito T."/>
            <person name="Fujiyama A."/>
            <person name="Inagaki F."/>
            <person name="Takami H."/>
        </authorList>
    </citation>
    <scope>NUCLEOTIDE SEQUENCE</scope>
    <source>
        <strain evidence="1">Expedition CK06-06</strain>
    </source>
</reference>
<sequence length="245" mass="28833">MNGKSKLNSLGYVWRVNEVSSLTGDIQAIQHLKETLAEGKHWYLALLEAIRLWASPEEDYNGRHYKYLIDNEAFDWLVLAERLCEEIEGLIPEKERIDLLFFDRPPVELTKDEFKDLIGNAKYQAYLNYLYGVLVEEFLILSVTEEIRKRKRASGLTRDGEIVDEAYQRIYGATQQELINRFRKENGYPRRKSITVGEIKEFTYWLFKQRLKMCDKSCVASDTKKALLKLNYYMRLKSRSLPHSS</sequence>
<accession>X1K1J3</accession>
<dbReference type="AlphaFoldDB" id="X1K1J3"/>
<gene>
    <name evidence="1" type="ORF">S06H3_02147</name>
</gene>
<protein>
    <submittedName>
        <fullName evidence="1">Uncharacterized protein</fullName>
    </submittedName>
</protein>
<comment type="caution">
    <text evidence="1">The sequence shown here is derived from an EMBL/GenBank/DDBJ whole genome shotgun (WGS) entry which is preliminary data.</text>
</comment>
<proteinExistence type="predicted"/>
<name>X1K1J3_9ZZZZ</name>
<dbReference type="EMBL" id="BARV01000602">
    <property type="protein sequence ID" value="GAI00393.1"/>
    <property type="molecule type" value="Genomic_DNA"/>
</dbReference>